<dbReference type="AlphaFoldDB" id="A0A3M9XG69"/>
<comment type="similarity">
    <text evidence="6">Belongs to the vsr family.</text>
</comment>
<dbReference type="GO" id="GO:0004519">
    <property type="term" value="F:endonuclease activity"/>
    <property type="evidence" value="ECO:0007669"/>
    <property type="project" value="UniProtKB-KW"/>
</dbReference>
<accession>A0A3M9XG69</accession>
<evidence type="ECO:0000313" key="8">
    <source>
        <dbReference type="Proteomes" id="UP000275436"/>
    </source>
</evidence>
<proteinExistence type="inferred from homology"/>
<dbReference type="SUPFAM" id="SSF52980">
    <property type="entry name" value="Restriction endonuclease-like"/>
    <property type="match status" value="1"/>
</dbReference>
<dbReference type="Pfam" id="PF03852">
    <property type="entry name" value="Vsr"/>
    <property type="match status" value="1"/>
</dbReference>
<evidence type="ECO:0000256" key="4">
    <source>
        <dbReference type="ARBA" id="ARBA00022801"/>
    </source>
</evidence>
<keyword evidence="1 6" id="KW-0540">Nuclease</keyword>
<dbReference type="NCBIfam" id="TIGR00632">
    <property type="entry name" value="vsr"/>
    <property type="match status" value="1"/>
</dbReference>
<comment type="caution">
    <text evidence="7">The sequence shown here is derived from an EMBL/GenBank/DDBJ whole genome shotgun (WGS) entry which is preliminary data.</text>
</comment>
<keyword evidence="3 6" id="KW-0227">DNA damage</keyword>
<reference evidence="7 8" key="1">
    <citation type="journal article" date="2018" name="Mol. Plant Microbe Interact.">
        <title>Taxonomically Different Co-Microsymbionts of a Relict Legume, Oxytropis popoviana, Have Complementary Sets of Symbiotic Genes and Together Increase the Efficiency of Plant Nodulation.</title>
        <authorList>
            <person name="Safronova V."/>
            <person name="Belimov A."/>
            <person name="Sazanova A."/>
            <person name="Chirak E."/>
            <person name="Verkhozina A."/>
            <person name="Kuznetsova I."/>
            <person name="Andronov E."/>
            <person name="Puhalsky J."/>
            <person name="Tikhonovich I."/>
        </authorList>
    </citation>
    <scope>NUCLEOTIDE SEQUENCE [LARGE SCALE GENOMIC DNA]</scope>
    <source>
        <strain evidence="7 8">Opo-235</strain>
    </source>
</reference>
<evidence type="ECO:0000256" key="1">
    <source>
        <dbReference type="ARBA" id="ARBA00022722"/>
    </source>
</evidence>
<dbReference type="GO" id="GO:0006298">
    <property type="term" value="P:mismatch repair"/>
    <property type="evidence" value="ECO:0007669"/>
    <property type="project" value="UniProtKB-UniRule"/>
</dbReference>
<evidence type="ECO:0000313" key="7">
    <source>
        <dbReference type="EMBL" id="RNJ46944.1"/>
    </source>
</evidence>
<dbReference type="EMBL" id="QKOD01000001">
    <property type="protein sequence ID" value="RNJ46944.1"/>
    <property type="molecule type" value="Genomic_DNA"/>
</dbReference>
<dbReference type="GO" id="GO:0016787">
    <property type="term" value="F:hydrolase activity"/>
    <property type="evidence" value="ECO:0007669"/>
    <property type="project" value="UniProtKB-KW"/>
</dbReference>
<keyword evidence="2 6" id="KW-0255">Endonuclease</keyword>
<keyword evidence="5 6" id="KW-0234">DNA repair</keyword>
<evidence type="ECO:0000256" key="2">
    <source>
        <dbReference type="ARBA" id="ARBA00022759"/>
    </source>
</evidence>
<dbReference type="Proteomes" id="UP000275436">
    <property type="component" value="Unassembled WGS sequence"/>
</dbReference>
<organism evidence="7 8">
    <name type="scientific">Mesorhizobium japonicum</name>
    <dbReference type="NCBI Taxonomy" id="2066070"/>
    <lineage>
        <taxon>Bacteria</taxon>
        <taxon>Pseudomonadati</taxon>
        <taxon>Pseudomonadota</taxon>
        <taxon>Alphaproteobacteria</taxon>
        <taxon>Hyphomicrobiales</taxon>
        <taxon>Phyllobacteriaceae</taxon>
        <taxon>Mesorhizobium</taxon>
    </lineage>
</organism>
<sequence length="152" mass="17553">MADVVDQATRSRMMSGIRGKNTRPEMALRKALHRSGLRYRLHGALLPGRPDIILSSRRALIFVHGCFWHRHTGCHWCSTPASRSEFWTAKFDRNVTRDREVVDALHAEGWRVAIVWECGLRAAYLDETVVRVLAWVWAESGDFESDLVRPRR</sequence>
<dbReference type="PIRSF" id="PIRSF018267">
    <property type="entry name" value="VSR_endonuc"/>
    <property type="match status" value="1"/>
</dbReference>
<dbReference type="InterPro" id="IPR011335">
    <property type="entry name" value="Restrct_endonuc-II-like"/>
</dbReference>
<evidence type="ECO:0000256" key="5">
    <source>
        <dbReference type="ARBA" id="ARBA00023204"/>
    </source>
</evidence>
<gene>
    <name evidence="7" type="ORF">DNR46_03470</name>
</gene>
<comment type="function">
    <text evidence="6">May nick specific sequences that contain T:G mispairs resulting from m5C-deamination.</text>
</comment>
<dbReference type="InterPro" id="IPR004603">
    <property type="entry name" value="DNA_mismatch_endonuc_vsr"/>
</dbReference>
<dbReference type="EC" id="3.1.-.-" evidence="6"/>
<dbReference type="Gene3D" id="3.40.960.10">
    <property type="entry name" value="VSR Endonuclease"/>
    <property type="match status" value="1"/>
</dbReference>
<evidence type="ECO:0000256" key="6">
    <source>
        <dbReference type="PIRNR" id="PIRNR018267"/>
    </source>
</evidence>
<evidence type="ECO:0000256" key="3">
    <source>
        <dbReference type="ARBA" id="ARBA00022763"/>
    </source>
</evidence>
<dbReference type="CDD" id="cd00221">
    <property type="entry name" value="Vsr"/>
    <property type="match status" value="1"/>
</dbReference>
<name>A0A3M9XG69_9HYPH</name>
<keyword evidence="4 6" id="KW-0378">Hydrolase</keyword>
<protein>
    <recommendedName>
        <fullName evidence="6">Very short patch repair endonuclease</fullName>
        <ecNumber evidence="6">3.1.-.-</ecNumber>
    </recommendedName>
</protein>
<dbReference type="RefSeq" id="WP_123167022.1">
    <property type="nucleotide sequence ID" value="NZ_QKOD01000001.1"/>
</dbReference>